<comment type="caution">
    <text evidence="1">The sequence shown here is derived from an EMBL/GenBank/DDBJ whole genome shotgun (WGS) entry which is preliminary data.</text>
</comment>
<evidence type="ECO:0000313" key="2">
    <source>
        <dbReference type="Proteomes" id="UP000529946"/>
    </source>
</evidence>
<keyword evidence="2" id="KW-1185">Reference proteome</keyword>
<evidence type="ECO:0000313" key="1">
    <source>
        <dbReference type="EMBL" id="MBB4082384.1"/>
    </source>
</evidence>
<proteinExistence type="predicted"/>
<gene>
    <name evidence="1" type="ORF">GGR12_001223</name>
</gene>
<dbReference type="Proteomes" id="UP000529946">
    <property type="component" value="Unassembled WGS sequence"/>
</dbReference>
<dbReference type="AlphaFoldDB" id="A0A7W6NPC7"/>
<reference evidence="1 2" key="1">
    <citation type="submission" date="2020-08" db="EMBL/GenBank/DDBJ databases">
        <title>Genomic Encyclopedia of Type Strains, Phase IV (KMG-IV): sequencing the most valuable type-strain genomes for metagenomic binning, comparative biology and taxonomic classification.</title>
        <authorList>
            <person name="Goeker M."/>
        </authorList>
    </citation>
    <scope>NUCLEOTIDE SEQUENCE [LARGE SCALE GENOMIC DNA]</scope>
    <source>
        <strain evidence="1 2">DSM 23960</strain>
    </source>
</reference>
<dbReference type="RefSeq" id="WP_183203466.1">
    <property type="nucleotide sequence ID" value="NZ_BAAAER010000004.1"/>
</dbReference>
<accession>A0A7W6NPC7</accession>
<sequence>MLHIIAATLALSDPSAVVETSIADVLADPERFGGQTLRMRGQVDACYGFVCSICPEDMTPATEEYRRCLRISFDSFMSEEDRAGPSDARYRPVVSRGMEEAFRFSVITAEGVFDPSCLTRRPWPPEEPVDDIQDEVLCTDRATTWSGLQVRAVHRRLMSNDGLVLDGRYGSLTLASADISTEVQAAYRADVALYDDRPITEAMAVLVAEEASFKPAGQEAHLCLSKVDDAPEWPRREMSVWAKTPNDPYYCYVALKNGDGWRVFSD</sequence>
<dbReference type="EMBL" id="JACIDM010000001">
    <property type="protein sequence ID" value="MBB4082384.1"/>
    <property type="molecule type" value="Genomic_DNA"/>
</dbReference>
<name>A0A7W6NPC7_9CAUL</name>
<protein>
    <submittedName>
        <fullName evidence="1">Uncharacterized protein</fullName>
    </submittedName>
</protein>
<organism evidence="1 2">
    <name type="scientific">Brevundimonas lenta</name>
    <dbReference type="NCBI Taxonomy" id="424796"/>
    <lineage>
        <taxon>Bacteria</taxon>
        <taxon>Pseudomonadati</taxon>
        <taxon>Pseudomonadota</taxon>
        <taxon>Alphaproteobacteria</taxon>
        <taxon>Caulobacterales</taxon>
        <taxon>Caulobacteraceae</taxon>
        <taxon>Brevundimonas</taxon>
    </lineage>
</organism>